<reference evidence="4" key="2">
    <citation type="submission" date="2025-08" db="UniProtKB">
        <authorList>
            <consortium name="Ensembl"/>
        </authorList>
    </citation>
    <scope>IDENTIFICATION</scope>
</reference>
<dbReference type="CTD" id="256309"/>
<dbReference type="HOGENOM" id="CLU_018125_0_0_1"/>
<dbReference type="eggNOG" id="ENOG502QR3F">
    <property type="taxonomic scope" value="Eukaryota"/>
</dbReference>
<dbReference type="Bgee" id="ENSACAG00000002096">
    <property type="expression patterns" value="Expressed in testis and 9 other cell types or tissues"/>
</dbReference>
<feature type="compositionally biased region" description="Basic and acidic residues" evidence="3">
    <location>
        <begin position="22"/>
        <end position="36"/>
    </location>
</feature>
<gene>
    <name evidence="4" type="primary">ccdc110</name>
</gene>
<dbReference type="PANTHER" id="PTHR32083">
    <property type="entry name" value="CILIA AND FLAGELLA-ASSOCIATED PROTEIN 58-RELATED"/>
    <property type="match status" value="1"/>
</dbReference>
<organism evidence="4 5">
    <name type="scientific">Anolis carolinensis</name>
    <name type="common">Green anole</name>
    <name type="synonym">American chameleon</name>
    <dbReference type="NCBI Taxonomy" id="28377"/>
    <lineage>
        <taxon>Eukaryota</taxon>
        <taxon>Metazoa</taxon>
        <taxon>Chordata</taxon>
        <taxon>Craniata</taxon>
        <taxon>Vertebrata</taxon>
        <taxon>Euteleostomi</taxon>
        <taxon>Lepidosauria</taxon>
        <taxon>Squamata</taxon>
        <taxon>Bifurcata</taxon>
        <taxon>Unidentata</taxon>
        <taxon>Episquamata</taxon>
        <taxon>Toxicofera</taxon>
        <taxon>Iguania</taxon>
        <taxon>Dactyloidae</taxon>
        <taxon>Anolis</taxon>
    </lineage>
</organism>
<proteinExistence type="predicted"/>
<keyword evidence="5" id="KW-1185">Reference proteome</keyword>
<dbReference type="OrthoDB" id="9947236at2759"/>
<keyword evidence="1 2" id="KW-0175">Coiled coil</keyword>
<dbReference type="Ensembl" id="ENSACAT00000002030.4">
    <property type="protein sequence ID" value="ENSACAP00000001982.3"/>
    <property type="gene ID" value="ENSACAG00000002096.4"/>
</dbReference>
<feature type="coiled-coil region" evidence="2">
    <location>
        <begin position="715"/>
        <end position="770"/>
    </location>
</feature>
<feature type="region of interest" description="Disordered" evidence="3">
    <location>
        <begin position="1"/>
        <end position="63"/>
    </location>
</feature>
<evidence type="ECO:0000313" key="5">
    <source>
        <dbReference type="Proteomes" id="UP000001646"/>
    </source>
</evidence>
<accession>G1KA74</accession>
<dbReference type="PANTHER" id="PTHR32083:SF32">
    <property type="entry name" value="COILED-COIL DOMAIN-CONTAINING PROTEIN 110"/>
    <property type="match status" value="1"/>
</dbReference>
<dbReference type="GeneID" id="100558608"/>
<dbReference type="GeneTree" id="ENSGT00950000183866"/>
<dbReference type="AlphaFoldDB" id="G1KA74"/>
<evidence type="ECO:0000313" key="4">
    <source>
        <dbReference type="Ensembl" id="ENSACAP00000001982.3"/>
    </source>
</evidence>
<evidence type="ECO:0000256" key="2">
    <source>
        <dbReference type="SAM" id="Coils"/>
    </source>
</evidence>
<dbReference type="InParanoid" id="G1KA74"/>
<dbReference type="Proteomes" id="UP000001646">
    <property type="component" value="Chromosome 5"/>
</dbReference>
<feature type="region of interest" description="Disordered" evidence="3">
    <location>
        <begin position="294"/>
        <end position="317"/>
    </location>
</feature>
<feature type="compositionally biased region" description="Basic and acidic residues" evidence="3">
    <location>
        <begin position="45"/>
        <end position="55"/>
    </location>
</feature>
<protein>
    <submittedName>
        <fullName evidence="4">Uncharacterized protein</fullName>
    </submittedName>
</protein>
<reference evidence="4 5" key="1">
    <citation type="submission" date="2009-12" db="EMBL/GenBank/DDBJ databases">
        <title>The Genome Sequence of Anolis carolinensis (Green Anole Lizard).</title>
        <authorList>
            <consortium name="The Genome Sequencing Platform"/>
            <person name="Di Palma F."/>
            <person name="Alfoldi J."/>
            <person name="Heiman D."/>
            <person name="Young S."/>
            <person name="Grabherr M."/>
            <person name="Johnson J."/>
            <person name="Lander E.S."/>
            <person name="Lindblad-Toh K."/>
        </authorList>
    </citation>
    <scope>NUCLEOTIDE SEQUENCE [LARGE SCALE GENOMIC DNA]</scope>
    <source>
        <strain evidence="4 5">JBL SC #1</strain>
    </source>
</reference>
<reference evidence="4" key="3">
    <citation type="submission" date="2025-09" db="UniProtKB">
        <authorList>
            <consortium name="Ensembl"/>
        </authorList>
    </citation>
    <scope>IDENTIFICATION</scope>
</reference>
<dbReference type="GO" id="GO:0005856">
    <property type="term" value="C:cytoskeleton"/>
    <property type="evidence" value="ECO:0000318"/>
    <property type="project" value="GO_Central"/>
</dbReference>
<feature type="coiled-coil region" evidence="2">
    <location>
        <begin position="438"/>
        <end position="675"/>
    </location>
</feature>
<sequence length="885" mass="102167">MGRGARGRTRGEMRVGVGSRSRPCDQRGSPRGEKRLPSTLSSRSQDPRAADESASGRDGQAQPHSPIKILQQQLESFQALRQQTLQNVSMVQCEINGILNKNIIDMKSSELDPDNLSLTSTPINIAMPRRYQEPSHFKKQLHFDDRPSTSFSTKTDSSTLFGDTITEENIPHHNLLKYKAIGKSEDHAQSSRNKPILSLNNDHELKNYMNNISSSSFISFKADDRPPLKEYKSYDDPKVPKVFPKFDDEDNECLTESVSFSFKDRQEESKRDPRHEPLYTFDFQNTRNVCSKDNDSGYLSEQDLTEKATNMPNEELKSRRISEAEGSADKFHGAMDSSQENNQNATQAAYDRKYSKETLMKEDAVDKLQLNFLSKAVVRDNLLFPEHIEDRHVEKEYPLLSSNHELQNKTGLEFCDAYTMPDEFGESVRLIQMPVKESEHAQKKTKNLEHENIDLRNQVKPLTDVIQSLTEQNIKYQKQIKDLYDDKNKIQERLVKSEGDCKECLKEVKRLLKKCKELQQQKATLEENQDQLYAQNQRIVEDINDFQKKNQKAQDDLAFFTKEKSDLIMALGSLEKQVAAYQEENKKLREEIGQLTETKKILETERGEKQMDIQKLKENEKATMSNLESLLNEIQSLKDEKLKLEETLQEALKVKEVLKKDLLEAQSKRADTEGKLMTECKTAKLEMGILNTNLSNTERECRKLGTMVVGITEDNWVLKKQLHEYKQEATEYKNKVRQLSAELLLMENEMRSAENERNVLKFEARRLQKNNAYLRDQVIALFNEQYKQRFRSHNQKGNYPFANSAEICDEISSYQHISSMHIQPECGKIAEIQRKLENEELFTEKGDNKVKLYSTFSVRCTTSIVRESGLTSVMQKKRSTLCSTT</sequence>
<evidence type="ECO:0000256" key="1">
    <source>
        <dbReference type="ARBA" id="ARBA00023054"/>
    </source>
</evidence>
<dbReference type="RefSeq" id="XP_008110013.1">
    <property type="nucleotide sequence ID" value="XM_008111806.3"/>
</dbReference>
<evidence type="ECO:0000256" key="3">
    <source>
        <dbReference type="SAM" id="MobiDB-lite"/>
    </source>
</evidence>
<name>G1KA74_ANOCA</name>